<evidence type="ECO:0000256" key="13">
    <source>
        <dbReference type="ARBA" id="ARBA00030866"/>
    </source>
</evidence>
<feature type="region of interest" description="Disordered" evidence="14">
    <location>
        <begin position="321"/>
        <end position="347"/>
    </location>
</feature>
<dbReference type="RefSeq" id="WP_377317743.1">
    <property type="nucleotide sequence ID" value="NZ_JBHUIY010000032.1"/>
</dbReference>
<dbReference type="SMART" id="SM00382">
    <property type="entry name" value="AAA"/>
    <property type="match status" value="1"/>
</dbReference>
<keyword evidence="7" id="KW-1005">Bacterial flagellum biogenesis</keyword>
<evidence type="ECO:0000256" key="8">
    <source>
        <dbReference type="ARBA" id="ARBA00022927"/>
    </source>
</evidence>
<evidence type="ECO:0000256" key="11">
    <source>
        <dbReference type="ARBA" id="ARBA00023225"/>
    </source>
</evidence>
<evidence type="ECO:0000259" key="15">
    <source>
        <dbReference type="SMART" id="SM00382"/>
    </source>
</evidence>
<dbReference type="SUPFAM" id="SSF52540">
    <property type="entry name" value="P-loop containing nucleoside triphosphate hydrolases"/>
    <property type="match status" value="1"/>
</dbReference>
<feature type="domain" description="SRP54-type proteins GTP-binding" evidence="16">
    <location>
        <begin position="123"/>
        <end position="313"/>
    </location>
</feature>
<comment type="subcellular location">
    <subcellularLocation>
        <location evidence="1">Cell inner membrane</location>
        <topology evidence="1">Peripheral membrane protein</topology>
        <orientation evidence="1">Cytoplasmic side</orientation>
    </subcellularLocation>
</comment>
<dbReference type="EMBL" id="JBHUIY010000032">
    <property type="protein sequence ID" value="MFD2234988.1"/>
    <property type="molecule type" value="Genomic_DNA"/>
</dbReference>
<proteinExistence type="inferred from homology"/>
<protein>
    <recommendedName>
        <fullName evidence="3">Flagellar biosynthesis protein FlhF</fullName>
    </recommendedName>
    <alternativeName>
        <fullName evidence="13">Flagella-associated GTP-binding protein</fullName>
    </alternativeName>
</protein>
<evidence type="ECO:0000313" key="18">
    <source>
        <dbReference type="Proteomes" id="UP001597296"/>
    </source>
</evidence>
<keyword evidence="8" id="KW-0653">Protein transport</keyword>
<comment type="similarity">
    <text evidence="2">Belongs to the GTP-binding SRP family.</text>
</comment>
<dbReference type="CDD" id="cd17873">
    <property type="entry name" value="FlhF"/>
    <property type="match status" value="1"/>
</dbReference>
<accession>A0ABW5CG84</accession>
<comment type="caution">
    <text evidence="17">The sequence shown here is derived from an EMBL/GenBank/DDBJ whole genome shotgun (WGS) entry which is preliminary data.</text>
</comment>
<evidence type="ECO:0000256" key="1">
    <source>
        <dbReference type="ARBA" id="ARBA00004515"/>
    </source>
</evidence>
<keyword evidence="10" id="KW-0472">Membrane</keyword>
<dbReference type="PANTHER" id="PTHR43134">
    <property type="entry name" value="SIGNAL RECOGNITION PARTICLE RECEPTOR SUBUNIT ALPHA"/>
    <property type="match status" value="1"/>
</dbReference>
<sequence>MRLKSFTAPTMSEAMEMVRAELGDDAIIVSTQRAAGSKGVRITAALEHAEADLAVAELLGESNTASAAERVRAVLVEHGTPARLVERLVNAARTAEIADPVLACAAALEAGFAFAHLPEHAAPRPFMLVGPNGSGKSVSVAKLAARSVLKQRRVGVITCDNLRAGAVEQLAAFTSILEIELVRARGPESLARAVADSQGRFDLTLIDSPGLNAFRPADMEYLQALIEAADVEPILVQAAGGDATEAAEIAEAFATVGATRLFATRLDTTRRLGGTLAAAEAGQLALCDVSASPHVASGLSSISALSLARLLMPSAAPAAAAMSAPAPTPSPTASSPGASLWTEASAP</sequence>
<dbReference type="SMART" id="SM00962">
    <property type="entry name" value="SRP54"/>
    <property type="match status" value="1"/>
</dbReference>
<comment type="function">
    <text evidence="12">Necessary for flagellar biosynthesis. May be involved in translocation of the flagellum.</text>
</comment>
<feature type="domain" description="AAA+ ATPase" evidence="15">
    <location>
        <begin position="122"/>
        <end position="267"/>
    </location>
</feature>
<organism evidence="17 18">
    <name type="scientific">Phaeospirillum tilakii</name>
    <dbReference type="NCBI Taxonomy" id="741673"/>
    <lineage>
        <taxon>Bacteria</taxon>
        <taxon>Pseudomonadati</taxon>
        <taxon>Pseudomonadota</taxon>
        <taxon>Alphaproteobacteria</taxon>
        <taxon>Rhodospirillales</taxon>
        <taxon>Rhodospirillaceae</taxon>
        <taxon>Phaeospirillum</taxon>
    </lineage>
</organism>
<evidence type="ECO:0000256" key="7">
    <source>
        <dbReference type="ARBA" id="ARBA00022795"/>
    </source>
</evidence>
<keyword evidence="5" id="KW-1003">Cell membrane</keyword>
<dbReference type="Gene3D" id="3.40.50.300">
    <property type="entry name" value="P-loop containing nucleotide triphosphate hydrolases"/>
    <property type="match status" value="1"/>
</dbReference>
<evidence type="ECO:0000256" key="3">
    <source>
        <dbReference type="ARBA" id="ARBA00014919"/>
    </source>
</evidence>
<dbReference type="Proteomes" id="UP001597296">
    <property type="component" value="Unassembled WGS sequence"/>
</dbReference>
<keyword evidence="18" id="KW-1185">Reference proteome</keyword>
<feature type="compositionally biased region" description="Low complexity" evidence="14">
    <location>
        <begin position="321"/>
        <end position="340"/>
    </location>
</feature>
<keyword evidence="9" id="KW-0342">GTP-binding</keyword>
<dbReference type="InterPro" id="IPR000897">
    <property type="entry name" value="SRP54_GTPase_dom"/>
</dbReference>
<evidence type="ECO:0000313" key="17">
    <source>
        <dbReference type="EMBL" id="MFD2234988.1"/>
    </source>
</evidence>
<gene>
    <name evidence="17" type="ORF">ACFSNB_14335</name>
</gene>
<dbReference type="InterPro" id="IPR003593">
    <property type="entry name" value="AAA+_ATPase"/>
</dbReference>
<evidence type="ECO:0000256" key="4">
    <source>
        <dbReference type="ARBA" id="ARBA00022448"/>
    </source>
</evidence>
<evidence type="ECO:0000256" key="10">
    <source>
        <dbReference type="ARBA" id="ARBA00023136"/>
    </source>
</evidence>
<evidence type="ECO:0000256" key="2">
    <source>
        <dbReference type="ARBA" id="ARBA00008531"/>
    </source>
</evidence>
<dbReference type="InterPro" id="IPR047040">
    <property type="entry name" value="FlhF__GTPase_dom"/>
</dbReference>
<name>A0ABW5CG84_9PROT</name>
<evidence type="ECO:0000256" key="14">
    <source>
        <dbReference type="SAM" id="MobiDB-lite"/>
    </source>
</evidence>
<evidence type="ECO:0000256" key="9">
    <source>
        <dbReference type="ARBA" id="ARBA00023134"/>
    </source>
</evidence>
<dbReference type="InterPro" id="IPR027417">
    <property type="entry name" value="P-loop_NTPase"/>
</dbReference>
<evidence type="ECO:0000256" key="12">
    <source>
        <dbReference type="ARBA" id="ARBA00025337"/>
    </source>
</evidence>
<reference evidence="18" key="1">
    <citation type="journal article" date="2019" name="Int. J. Syst. Evol. Microbiol.">
        <title>The Global Catalogue of Microorganisms (GCM) 10K type strain sequencing project: providing services to taxonomists for standard genome sequencing and annotation.</title>
        <authorList>
            <consortium name="The Broad Institute Genomics Platform"/>
            <consortium name="The Broad Institute Genome Sequencing Center for Infectious Disease"/>
            <person name="Wu L."/>
            <person name="Ma J."/>
        </authorList>
    </citation>
    <scope>NUCLEOTIDE SEQUENCE [LARGE SCALE GENOMIC DNA]</scope>
    <source>
        <strain evidence="18">KCTC 15012</strain>
    </source>
</reference>
<evidence type="ECO:0000256" key="5">
    <source>
        <dbReference type="ARBA" id="ARBA00022475"/>
    </source>
</evidence>
<evidence type="ECO:0000256" key="6">
    <source>
        <dbReference type="ARBA" id="ARBA00022741"/>
    </source>
</evidence>
<dbReference type="Pfam" id="PF00448">
    <property type="entry name" value="SRP54"/>
    <property type="match status" value="1"/>
</dbReference>
<keyword evidence="6" id="KW-0547">Nucleotide-binding</keyword>
<evidence type="ECO:0000259" key="16">
    <source>
        <dbReference type="SMART" id="SM00962"/>
    </source>
</evidence>
<keyword evidence="4" id="KW-0813">Transport</keyword>
<dbReference type="PANTHER" id="PTHR43134:SF3">
    <property type="entry name" value="FLAGELLAR BIOSYNTHESIS PROTEIN FLHF"/>
    <property type="match status" value="1"/>
</dbReference>
<keyword evidence="11" id="KW-1006">Bacterial flagellum protein export</keyword>